<evidence type="ECO:0000259" key="7">
    <source>
        <dbReference type="PROSITE" id="PS50110"/>
    </source>
</evidence>
<keyword evidence="4" id="KW-0804">Transcription</keyword>
<keyword evidence="3" id="KW-0238">DNA-binding</keyword>
<dbReference type="InterPro" id="IPR011006">
    <property type="entry name" value="CheY-like_superfamily"/>
</dbReference>
<dbReference type="CDD" id="cd17535">
    <property type="entry name" value="REC_NarL-like"/>
    <property type="match status" value="1"/>
</dbReference>
<evidence type="ECO:0000256" key="1">
    <source>
        <dbReference type="ARBA" id="ARBA00022553"/>
    </source>
</evidence>
<sequence length="220" mass="24582">MIEILLVDDHPSVMEGTKMLLEQEEDMRVMLAYTPEQALQLVTSRHFDVMLIDMHMPGMNGIDLAKKILGLMPDAIMLIYTGFEVSYHFNLIMDAGLSGFVLKTAGKEQLVTAVRCALRGEVVLPLGLVKQLRRTTGTMLERAPGNQAQSITNKEYDILKEIARGKSNKEIAGTIMMSQRSLEYCLTSLFQKLSVKSRIEAAIKAKQLGILSDTDFVQMQ</sequence>
<dbReference type="Gene3D" id="3.40.50.2300">
    <property type="match status" value="1"/>
</dbReference>
<dbReference type="SUPFAM" id="SSF52172">
    <property type="entry name" value="CheY-like"/>
    <property type="match status" value="1"/>
</dbReference>
<keyword evidence="9" id="KW-1185">Reference proteome</keyword>
<dbReference type="PROSITE" id="PS00622">
    <property type="entry name" value="HTH_LUXR_1"/>
    <property type="match status" value="1"/>
</dbReference>
<dbReference type="InterPro" id="IPR016032">
    <property type="entry name" value="Sig_transdc_resp-reg_C-effctor"/>
</dbReference>
<proteinExistence type="predicted"/>
<dbReference type="PROSITE" id="PS50110">
    <property type="entry name" value="RESPONSE_REGULATORY"/>
    <property type="match status" value="1"/>
</dbReference>
<feature type="domain" description="Response regulatory" evidence="7">
    <location>
        <begin position="3"/>
        <end position="118"/>
    </location>
</feature>
<dbReference type="PANTHER" id="PTHR43214">
    <property type="entry name" value="TWO-COMPONENT RESPONSE REGULATOR"/>
    <property type="match status" value="1"/>
</dbReference>
<evidence type="ECO:0000256" key="2">
    <source>
        <dbReference type="ARBA" id="ARBA00023015"/>
    </source>
</evidence>
<evidence type="ECO:0000256" key="4">
    <source>
        <dbReference type="ARBA" id="ARBA00023163"/>
    </source>
</evidence>
<dbReference type="InterPro" id="IPR000792">
    <property type="entry name" value="Tscrpt_reg_LuxR_C"/>
</dbReference>
<dbReference type="InterPro" id="IPR039420">
    <property type="entry name" value="WalR-like"/>
</dbReference>
<keyword evidence="1 5" id="KW-0597">Phosphoprotein</keyword>
<dbReference type="Pfam" id="PF00072">
    <property type="entry name" value="Response_reg"/>
    <property type="match status" value="1"/>
</dbReference>
<dbReference type="SUPFAM" id="SSF46894">
    <property type="entry name" value="C-terminal effector domain of the bipartite response regulators"/>
    <property type="match status" value="1"/>
</dbReference>
<dbReference type="PROSITE" id="PS50043">
    <property type="entry name" value="HTH_LUXR_2"/>
    <property type="match status" value="1"/>
</dbReference>
<accession>A0ABS4FFG3</accession>
<dbReference type="RefSeq" id="WP_007130870.1">
    <property type="nucleotide sequence ID" value="NZ_BOSA01000011.1"/>
</dbReference>
<dbReference type="Pfam" id="PF00196">
    <property type="entry name" value="GerE"/>
    <property type="match status" value="1"/>
</dbReference>
<dbReference type="InterPro" id="IPR001789">
    <property type="entry name" value="Sig_transdc_resp-reg_receiver"/>
</dbReference>
<evidence type="ECO:0000259" key="6">
    <source>
        <dbReference type="PROSITE" id="PS50043"/>
    </source>
</evidence>
<dbReference type="PRINTS" id="PR00038">
    <property type="entry name" value="HTHLUXR"/>
</dbReference>
<evidence type="ECO:0000313" key="9">
    <source>
        <dbReference type="Proteomes" id="UP000706926"/>
    </source>
</evidence>
<evidence type="ECO:0000256" key="3">
    <source>
        <dbReference type="ARBA" id="ARBA00023125"/>
    </source>
</evidence>
<name>A0ABS4FFG3_9BACL</name>
<dbReference type="EMBL" id="JAGGKI010000010">
    <property type="protein sequence ID" value="MBP1894797.1"/>
    <property type="molecule type" value="Genomic_DNA"/>
</dbReference>
<feature type="domain" description="HTH luxR-type" evidence="6">
    <location>
        <begin position="144"/>
        <end position="209"/>
    </location>
</feature>
<dbReference type="SMART" id="SM00421">
    <property type="entry name" value="HTH_LUXR"/>
    <property type="match status" value="1"/>
</dbReference>
<evidence type="ECO:0000313" key="8">
    <source>
        <dbReference type="EMBL" id="MBP1894797.1"/>
    </source>
</evidence>
<reference evidence="8 9" key="1">
    <citation type="submission" date="2021-03" db="EMBL/GenBank/DDBJ databases">
        <title>Genomic Encyclopedia of Type Strains, Phase IV (KMG-IV): sequencing the most valuable type-strain genomes for metagenomic binning, comparative biology and taxonomic classification.</title>
        <authorList>
            <person name="Goeker M."/>
        </authorList>
    </citation>
    <scope>NUCLEOTIDE SEQUENCE [LARGE SCALE GENOMIC DNA]</scope>
    <source>
        <strain evidence="8 9">DSM 15596</strain>
    </source>
</reference>
<dbReference type="InterPro" id="IPR058245">
    <property type="entry name" value="NreC/VraR/RcsB-like_REC"/>
</dbReference>
<dbReference type="GeneID" id="95405834"/>
<dbReference type="Proteomes" id="UP000706926">
    <property type="component" value="Unassembled WGS sequence"/>
</dbReference>
<comment type="caution">
    <text evidence="8">The sequence shown here is derived from an EMBL/GenBank/DDBJ whole genome shotgun (WGS) entry which is preliminary data.</text>
</comment>
<dbReference type="CDD" id="cd06170">
    <property type="entry name" value="LuxR_C_like"/>
    <property type="match status" value="1"/>
</dbReference>
<dbReference type="SMART" id="SM00448">
    <property type="entry name" value="REC"/>
    <property type="match status" value="1"/>
</dbReference>
<evidence type="ECO:0000256" key="5">
    <source>
        <dbReference type="PROSITE-ProRule" id="PRU00169"/>
    </source>
</evidence>
<dbReference type="PANTHER" id="PTHR43214:SF1">
    <property type="entry name" value="TRANSCRIPTIONAL REGULATORY PROTEIN COMA"/>
    <property type="match status" value="1"/>
</dbReference>
<organism evidence="8 9">
    <name type="scientific">Paenibacillus lactis</name>
    <dbReference type="NCBI Taxonomy" id="228574"/>
    <lineage>
        <taxon>Bacteria</taxon>
        <taxon>Bacillati</taxon>
        <taxon>Bacillota</taxon>
        <taxon>Bacilli</taxon>
        <taxon>Bacillales</taxon>
        <taxon>Paenibacillaceae</taxon>
        <taxon>Paenibacillus</taxon>
    </lineage>
</organism>
<protein>
    <submittedName>
        <fullName evidence="8">Two-component system competent response regulator ComA</fullName>
    </submittedName>
</protein>
<gene>
    <name evidence="8" type="ORF">J2Z18_003903</name>
</gene>
<feature type="modified residue" description="4-aspartylphosphate" evidence="5">
    <location>
        <position position="53"/>
    </location>
</feature>
<keyword evidence="2" id="KW-0805">Transcription regulation</keyword>